<name>K2N9K9_9HYPH</name>
<dbReference type="AlphaFoldDB" id="K2N9K9"/>
<comment type="caution">
    <text evidence="5">The sequence shown here is derived from an EMBL/GenBank/DDBJ whole genome shotgun (WGS) entry which is preliminary data.</text>
</comment>
<dbReference type="InterPro" id="IPR029068">
    <property type="entry name" value="Glyas_Bleomycin-R_OHBP_Dase"/>
</dbReference>
<comment type="similarity">
    <text evidence="1">Belongs to the bleomycin resistance protein family.</text>
</comment>
<evidence type="ECO:0000256" key="1">
    <source>
        <dbReference type="ARBA" id="ARBA00011051"/>
    </source>
</evidence>
<dbReference type="Proteomes" id="UP000006786">
    <property type="component" value="Unassembled WGS sequence"/>
</dbReference>
<gene>
    <name evidence="5" type="ORF">NA2_00555</name>
</gene>
<evidence type="ECO:0000313" key="6">
    <source>
        <dbReference type="Proteomes" id="UP000006786"/>
    </source>
</evidence>
<evidence type="ECO:0000256" key="3">
    <source>
        <dbReference type="ARBA" id="ARBA00023251"/>
    </source>
</evidence>
<dbReference type="PATRIC" id="fig|391937.3.peg.116"/>
<dbReference type="PROSITE" id="PS51819">
    <property type="entry name" value="VOC"/>
    <property type="match status" value="1"/>
</dbReference>
<dbReference type="InterPro" id="IPR037523">
    <property type="entry name" value="VOC_core"/>
</dbReference>
<dbReference type="STRING" id="391937.NA2_00555"/>
<keyword evidence="3" id="KW-0046">Antibiotic resistance</keyword>
<reference evidence="5 6" key="1">
    <citation type="journal article" date="2012" name="J. Bacteriol.">
        <title>Genome Sequence of Nitratireductor pacificus Type Strain pht-3B.</title>
        <authorList>
            <person name="Lai Q."/>
            <person name="Li G."/>
            <person name="Shao Z."/>
        </authorList>
    </citation>
    <scope>NUCLEOTIDE SEQUENCE [LARGE SCALE GENOMIC DNA]</scope>
    <source>
        <strain evidence="6">pht-3B</strain>
    </source>
</reference>
<dbReference type="Gene3D" id="3.10.180.10">
    <property type="entry name" value="2,3-Dihydroxybiphenyl 1,2-Dioxygenase, domain 1"/>
    <property type="match status" value="1"/>
</dbReference>
<evidence type="ECO:0000256" key="2">
    <source>
        <dbReference type="ARBA" id="ARBA00021572"/>
    </source>
</evidence>
<dbReference type="SUPFAM" id="SSF54593">
    <property type="entry name" value="Glyoxalase/Bleomycin resistance protein/Dihydroxybiphenyl dioxygenase"/>
    <property type="match status" value="1"/>
</dbReference>
<accession>K2N9K9</accession>
<dbReference type="GO" id="GO:0046677">
    <property type="term" value="P:response to antibiotic"/>
    <property type="evidence" value="ECO:0007669"/>
    <property type="project" value="UniProtKB-KW"/>
</dbReference>
<evidence type="ECO:0000259" key="4">
    <source>
        <dbReference type="PROSITE" id="PS51819"/>
    </source>
</evidence>
<feature type="domain" description="VOC" evidence="4">
    <location>
        <begin position="55"/>
        <end position="171"/>
    </location>
</feature>
<dbReference type="eggNOG" id="COG0346">
    <property type="taxonomic scope" value="Bacteria"/>
</dbReference>
<evidence type="ECO:0000313" key="5">
    <source>
        <dbReference type="EMBL" id="EKF20823.1"/>
    </source>
</evidence>
<dbReference type="Pfam" id="PF19581">
    <property type="entry name" value="Glyoxalase_7"/>
    <property type="match status" value="1"/>
</dbReference>
<proteinExistence type="inferred from homology"/>
<dbReference type="InterPro" id="IPR000335">
    <property type="entry name" value="Bleomycin-R"/>
</dbReference>
<protein>
    <recommendedName>
        <fullName evidence="2">Bleomycin resistance protein</fullName>
    </recommendedName>
</protein>
<organism evidence="5 6">
    <name type="scientific">Nitratireductor pacificus pht-3B</name>
    <dbReference type="NCBI Taxonomy" id="391937"/>
    <lineage>
        <taxon>Bacteria</taxon>
        <taxon>Pseudomonadati</taxon>
        <taxon>Pseudomonadota</taxon>
        <taxon>Alphaproteobacteria</taxon>
        <taxon>Hyphomicrobiales</taxon>
        <taxon>Phyllobacteriaceae</taxon>
        <taxon>Nitratireductor</taxon>
    </lineage>
</organism>
<dbReference type="EMBL" id="AMRM01000001">
    <property type="protein sequence ID" value="EKF20823.1"/>
    <property type="molecule type" value="Genomic_DNA"/>
</dbReference>
<keyword evidence="6" id="KW-1185">Reference proteome</keyword>
<dbReference type="CDD" id="cd08349">
    <property type="entry name" value="BLMA_like"/>
    <property type="match status" value="1"/>
</dbReference>
<sequence>MDSKAMAKAMRTALAERDVTVTQSEALEIVARQFGFDTWNILAAKLKAADDAAMSFEAAIPIFRIFDEAKAREFYLDFLGCKVDWEHRFGPNAPLYMQVSRGDLVLHLSEHSGDATPGANAVVFMQGIEALHQELAARNYKYNRPGLEKQEWGLELGVIDPFGNRLRFIQRSRK</sequence>